<sequence length="201" mass="22859">MIIKINAQSIICENTIEKTTDSITEILNRDNAIAIDYIVDGTSINEELGNYLSERLAITKEIEVITQPVKQLIQETINSAYAYLKNAIPQIRSMASEFEMEPDAITWQSLNELLEGLNWLIDSMERMNALKSLELAVNDYVVWNQYAQITYNLIPTIKDLDAALRNKNNRKVGRILSKEIVPAFEVMGNKLYGLMTSPLKM</sequence>
<name>A0ABY6HHE1_9FIRM</name>
<accession>A0ABY6HHE1</accession>
<evidence type="ECO:0008006" key="3">
    <source>
        <dbReference type="Google" id="ProtNLM"/>
    </source>
</evidence>
<organism evidence="1 2">
    <name type="scientific">Acetobacterium wieringae</name>
    <dbReference type="NCBI Taxonomy" id="52694"/>
    <lineage>
        <taxon>Bacteria</taxon>
        <taxon>Bacillati</taxon>
        <taxon>Bacillota</taxon>
        <taxon>Clostridia</taxon>
        <taxon>Eubacteriales</taxon>
        <taxon>Eubacteriaceae</taxon>
        <taxon>Acetobacterium</taxon>
    </lineage>
</organism>
<evidence type="ECO:0000313" key="1">
    <source>
        <dbReference type="EMBL" id="UYO63828.1"/>
    </source>
</evidence>
<dbReference type="RefSeq" id="WP_228882274.1">
    <property type="nucleotide sequence ID" value="NZ_CABIIK010000045.1"/>
</dbReference>
<reference evidence="1" key="1">
    <citation type="submission" date="2021-11" db="EMBL/GenBank/DDBJ databases">
        <title>Isoprene-degrading acetogen.</title>
        <authorList>
            <person name="Yang Y."/>
            <person name="Jin H."/>
            <person name="Yan J."/>
        </authorList>
    </citation>
    <scope>NUCLEOTIDE SEQUENCE</scope>
    <source>
        <strain evidence="1">Berkeley</strain>
    </source>
</reference>
<protein>
    <recommendedName>
        <fullName evidence="3">LXG domain-containing protein</fullName>
    </recommendedName>
</protein>
<dbReference type="Proteomes" id="UP001163550">
    <property type="component" value="Chromosome"/>
</dbReference>
<dbReference type="EMBL" id="CP087994">
    <property type="protein sequence ID" value="UYO63828.1"/>
    <property type="molecule type" value="Genomic_DNA"/>
</dbReference>
<gene>
    <name evidence="1" type="ORF">LNN31_05195</name>
</gene>
<keyword evidence="2" id="KW-1185">Reference proteome</keyword>
<evidence type="ECO:0000313" key="2">
    <source>
        <dbReference type="Proteomes" id="UP001163550"/>
    </source>
</evidence>
<proteinExistence type="predicted"/>